<keyword evidence="9" id="KW-0496">Mitochondrion</keyword>
<dbReference type="InterPro" id="IPR029039">
    <property type="entry name" value="Flavoprotein-like_sf"/>
</dbReference>
<dbReference type="Pfam" id="PF00175">
    <property type="entry name" value="NAD_binding_1"/>
    <property type="match status" value="1"/>
</dbReference>
<feature type="binding site" evidence="9">
    <location>
        <position position="454"/>
    </location>
    <ligand>
        <name>NADP(+)</name>
        <dbReference type="ChEBI" id="CHEBI:58349"/>
    </ligand>
</feature>
<reference evidence="12 13" key="1">
    <citation type="submission" date="2014-04" db="EMBL/GenBank/DDBJ databases">
        <authorList>
            <consortium name="DOE Joint Genome Institute"/>
            <person name="Kuo A."/>
            <person name="Gay G."/>
            <person name="Dore J."/>
            <person name="Kohler A."/>
            <person name="Nagy L.G."/>
            <person name="Floudas D."/>
            <person name="Copeland A."/>
            <person name="Barry K.W."/>
            <person name="Cichocki N."/>
            <person name="Veneault-Fourrey C."/>
            <person name="LaButti K."/>
            <person name="Lindquist E.A."/>
            <person name="Lipzen A."/>
            <person name="Lundell T."/>
            <person name="Morin E."/>
            <person name="Murat C."/>
            <person name="Sun H."/>
            <person name="Tunlid A."/>
            <person name="Henrissat B."/>
            <person name="Grigoriev I.V."/>
            <person name="Hibbett D.S."/>
            <person name="Martin F."/>
            <person name="Nordberg H.P."/>
            <person name="Cantor M.N."/>
            <person name="Hua S.X."/>
        </authorList>
    </citation>
    <scope>NUCLEOTIDE SEQUENCE [LARGE SCALE GENOMIC DNA]</scope>
    <source>
        <strain evidence="13">h7</strain>
    </source>
</reference>
<dbReference type="Pfam" id="PF00258">
    <property type="entry name" value="Flavodoxin_1"/>
    <property type="match status" value="1"/>
</dbReference>
<dbReference type="InterPro" id="IPR039261">
    <property type="entry name" value="FNR_nucleotide-bd"/>
</dbReference>
<dbReference type="OrthoDB" id="1856718at2759"/>
<protein>
    <recommendedName>
        <fullName evidence="9">NADPH-dependent diflavin oxidoreductase 1</fullName>
        <ecNumber evidence="9">1.18.1.-</ecNumber>
    </recommendedName>
    <alternativeName>
        <fullName evidence="9">NADPH-dependent FMN and FAD-containing oxidoreductase</fullName>
    </alternativeName>
</protein>
<dbReference type="GO" id="GO:0050660">
    <property type="term" value="F:flavin adenine dinucleotide binding"/>
    <property type="evidence" value="ECO:0007669"/>
    <property type="project" value="UniProtKB-UniRule"/>
</dbReference>
<dbReference type="GO" id="GO:0016651">
    <property type="term" value="F:oxidoreductase activity, acting on NAD(P)H"/>
    <property type="evidence" value="ECO:0007669"/>
    <property type="project" value="UniProtKB-UniRule"/>
</dbReference>
<dbReference type="GO" id="GO:0160246">
    <property type="term" value="F:NADPH-iron-sulfur [2Fe-2S] protein oxidoreductase activity"/>
    <property type="evidence" value="ECO:0007669"/>
    <property type="project" value="InterPro"/>
</dbReference>
<dbReference type="Proteomes" id="UP000053424">
    <property type="component" value="Unassembled WGS sequence"/>
</dbReference>
<comment type="cofactor">
    <cofactor evidence="2 9">
        <name>FAD</name>
        <dbReference type="ChEBI" id="CHEBI:57692"/>
    </cofactor>
</comment>
<comment type="caution">
    <text evidence="9">Lacks conserved residue(s) required for the propagation of feature annotation.</text>
</comment>
<dbReference type="PROSITE" id="PS50902">
    <property type="entry name" value="FLAVODOXIN_LIKE"/>
    <property type="match status" value="1"/>
</dbReference>
<dbReference type="InterPro" id="IPR017938">
    <property type="entry name" value="Riboflavin_synthase-like_b-brl"/>
</dbReference>
<feature type="domain" description="Flavodoxin-like" evidence="10">
    <location>
        <begin position="14"/>
        <end position="157"/>
    </location>
</feature>
<feature type="binding site" evidence="9">
    <location>
        <position position="139"/>
    </location>
    <ligand>
        <name>FMN</name>
        <dbReference type="ChEBI" id="CHEBI:58210"/>
    </ligand>
</feature>
<feature type="binding site" evidence="9">
    <location>
        <begin position="104"/>
        <end position="113"/>
    </location>
    <ligand>
        <name>FMN</name>
        <dbReference type="ChEBI" id="CHEBI:58210"/>
    </ligand>
</feature>
<dbReference type="HAMAP" id="MF_03178">
    <property type="entry name" value="NDOR1"/>
    <property type="match status" value="1"/>
</dbReference>
<comment type="cofactor">
    <cofactor evidence="1 9">
        <name>FMN</name>
        <dbReference type="ChEBI" id="CHEBI:58210"/>
    </cofactor>
</comment>
<keyword evidence="13" id="KW-1185">Reference proteome</keyword>
<dbReference type="GO" id="GO:0050661">
    <property type="term" value="F:NADP binding"/>
    <property type="evidence" value="ECO:0007669"/>
    <property type="project" value="UniProtKB-UniRule"/>
</dbReference>
<keyword evidence="4 9" id="KW-0285">Flavoprotein</keyword>
<dbReference type="EC" id="1.18.1.-" evidence="9"/>
<evidence type="ECO:0000256" key="1">
    <source>
        <dbReference type="ARBA" id="ARBA00001917"/>
    </source>
</evidence>
<proteinExistence type="inferred from homology"/>
<comment type="subcellular location">
    <subcellularLocation>
        <location evidence="9">Cytoplasm</location>
    </subcellularLocation>
    <subcellularLocation>
        <location evidence="9">Mitochondrion</location>
    </subcellularLocation>
    <text evidence="9">Relocalizes to mitochondria after H(2)O(2) exposure.</text>
</comment>
<dbReference type="HOGENOM" id="CLU_001570_17_6_1"/>
<feature type="domain" description="FAD-binding FR-type" evidence="11">
    <location>
        <begin position="204"/>
        <end position="440"/>
    </location>
</feature>
<dbReference type="SUPFAM" id="SSF63380">
    <property type="entry name" value="Riboflavin synthase domain-like"/>
    <property type="match status" value="1"/>
</dbReference>
<dbReference type="InterPro" id="IPR001433">
    <property type="entry name" value="OxRdtase_FAD/NAD-bd"/>
</dbReference>
<feature type="binding site" evidence="9">
    <location>
        <begin position="20"/>
        <end position="25"/>
    </location>
    <ligand>
        <name>FMN</name>
        <dbReference type="ChEBI" id="CHEBI:58210"/>
    </ligand>
</feature>
<dbReference type="PANTHER" id="PTHR19384">
    <property type="entry name" value="NITRIC OXIDE SYNTHASE-RELATED"/>
    <property type="match status" value="1"/>
</dbReference>
<feature type="binding site" evidence="9">
    <location>
        <begin position="518"/>
        <end position="522"/>
    </location>
    <ligand>
        <name>NADP(+)</name>
        <dbReference type="ChEBI" id="CHEBI:58349"/>
    </ligand>
</feature>
<comment type="similarity">
    <text evidence="9">In the N-terminal section; belongs to the flavodoxin family.</text>
</comment>
<dbReference type="GO" id="GO:0005829">
    <property type="term" value="C:cytosol"/>
    <property type="evidence" value="ECO:0007669"/>
    <property type="project" value="TreeGrafter"/>
</dbReference>
<dbReference type="PRINTS" id="PR00371">
    <property type="entry name" value="FPNCR"/>
</dbReference>
<dbReference type="PRINTS" id="PR00369">
    <property type="entry name" value="FLAVODOXIN"/>
</dbReference>
<evidence type="ECO:0000256" key="6">
    <source>
        <dbReference type="ARBA" id="ARBA00022827"/>
    </source>
</evidence>
<dbReference type="InterPro" id="IPR028879">
    <property type="entry name" value="NDOR1"/>
</dbReference>
<comment type="function">
    <text evidence="9">NADPH-dependent reductase which is a central component of the cytosolic iron-sulfur (Fe-S) protein assembly (CIA) machinery. Transfers electrons from NADPH via its FAD and FMN prosthetic groups to the [2Fe-2S] cluster of DRE2, another key component of the CIA machinery. In turn, this reduced cluster provides electrons for assembly of cytosolic iron-sulfur cluster proteins. Positively controls H(2)O(2)-induced cell death.</text>
</comment>
<dbReference type="InterPro" id="IPR003097">
    <property type="entry name" value="CysJ-like_FAD-binding"/>
</dbReference>
<dbReference type="InterPro" id="IPR008254">
    <property type="entry name" value="Flavodoxin/NO_synth"/>
</dbReference>
<keyword evidence="3 9" id="KW-0963">Cytoplasm</keyword>
<dbReference type="GO" id="GO:0016226">
    <property type="term" value="P:iron-sulfur cluster assembly"/>
    <property type="evidence" value="ECO:0007669"/>
    <property type="project" value="UniProtKB-UniRule"/>
</dbReference>
<comment type="similarity">
    <text evidence="9">Belongs to the NADPH-dependent diflavin oxidoreductase NDOR1 family.</text>
</comment>
<dbReference type="InterPro" id="IPR023173">
    <property type="entry name" value="NADPH_Cyt_P450_Rdtase_alpha"/>
</dbReference>
<dbReference type="GO" id="GO:0005739">
    <property type="term" value="C:mitochondrion"/>
    <property type="evidence" value="ECO:0007669"/>
    <property type="project" value="UniProtKB-SubCell"/>
</dbReference>
<dbReference type="Gene3D" id="1.20.990.10">
    <property type="entry name" value="NADPH-cytochrome p450 Reductase, Chain A, domain 3"/>
    <property type="match status" value="1"/>
</dbReference>
<evidence type="ECO:0000256" key="2">
    <source>
        <dbReference type="ARBA" id="ARBA00001974"/>
    </source>
</evidence>
<evidence type="ECO:0000256" key="3">
    <source>
        <dbReference type="ARBA" id="ARBA00022490"/>
    </source>
</evidence>
<dbReference type="STRING" id="686832.A0A0C3CCJ0"/>
<keyword evidence="6 9" id="KW-0274">FAD</keyword>
<evidence type="ECO:0000256" key="5">
    <source>
        <dbReference type="ARBA" id="ARBA00022643"/>
    </source>
</evidence>
<dbReference type="Gene3D" id="3.40.50.360">
    <property type="match status" value="1"/>
</dbReference>
<evidence type="ECO:0000259" key="11">
    <source>
        <dbReference type="PROSITE" id="PS51384"/>
    </source>
</evidence>
<gene>
    <name evidence="9" type="primary">TAH18</name>
    <name evidence="12" type="ORF">M413DRAFT_445157</name>
</gene>
<organism evidence="12 13">
    <name type="scientific">Hebeloma cylindrosporum</name>
    <dbReference type="NCBI Taxonomy" id="76867"/>
    <lineage>
        <taxon>Eukaryota</taxon>
        <taxon>Fungi</taxon>
        <taxon>Dikarya</taxon>
        <taxon>Basidiomycota</taxon>
        <taxon>Agaricomycotina</taxon>
        <taxon>Agaricomycetes</taxon>
        <taxon>Agaricomycetidae</taxon>
        <taxon>Agaricales</taxon>
        <taxon>Agaricineae</taxon>
        <taxon>Hymenogastraceae</taxon>
        <taxon>Hebeloma</taxon>
    </lineage>
</organism>
<feature type="binding site" evidence="9">
    <location>
        <position position="593"/>
    </location>
    <ligand>
        <name>FAD</name>
        <dbReference type="ChEBI" id="CHEBI:57692"/>
    </ligand>
</feature>
<keyword evidence="7 9" id="KW-0521">NADP</keyword>
<feature type="binding site" evidence="9">
    <location>
        <begin position="509"/>
        <end position="510"/>
    </location>
    <ligand>
        <name>NADP(+)</name>
        <dbReference type="ChEBI" id="CHEBI:58349"/>
    </ligand>
</feature>
<evidence type="ECO:0000256" key="8">
    <source>
        <dbReference type="ARBA" id="ARBA00023002"/>
    </source>
</evidence>
<dbReference type="Gene3D" id="2.40.30.10">
    <property type="entry name" value="Translation factors"/>
    <property type="match status" value="1"/>
</dbReference>
<evidence type="ECO:0000259" key="10">
    <source>
        <dbReference type="PROSITE" id="PS50902"/>
    </source>
</evidence>
<name>A0A0C3CCJ0_HEBCY</name>
<dbReference type="PROSITE" id="PS51384">
    <property type="entry name" value="FAD_FR"/>
    <property type="match status" value="1"/>
</dbReference>
<dbReference type="InterPro" id="IPR001094">
    <property type="entry name" value="Flavdoxin-like"/>
</dbReference>
<feature type="binding site" evidence="9">
    <location>
        <begin position="67"/>
        <end position="70"/>
    </location>
    <ligand>
        <name>FMN</name>
        <dbReference type="ChEBI" id="CHEBI:58210"/>
    </ligand>
</feature>
<dbReference type="InterPro" id="IPR017927">
    <property type="entry name" value="FAD-bd_FR_type"/>
</dbReference>
<dbReference type="SUPFAM" id="SSF52218">
    <property type="entry name" value="Flavoproteins"/>
    <property type="match status" value="1"/>
</dbReference>
<dbReference type="AlphaFoldDB" id="A0A0C3CCJ0"/>
<keyword evidence="5 9" id="KW-0288">FMN</keyword>
<keyword evidence="8 9" id="KW-0560">Oxidoreductase</keyword>
<dbReference type="SUPFAM" id="SSF52343">
    <property type="entry name" value="Ferredoxin reductase-like, C-terminal NADP-linked domain"/>
    <property type="match status" value="1"/>
</dbReference>
<evidence type="ECO:0000256" key="4">
    <source>
        <dbReference type="ARBA" id="ARBA00022630"/>
    </source>
</evidence>
<dbReference type="Gene3D" id="3.40.50.80">
    <property type="entry name" value="Nucleotide-binding domain of ferredoxin-NADP reductase (FNR) module"/>
    <property type="match status" value="1"/>
</dbReference>
<comment type="subunit">
    <text evidence="9">Interacts with DRE2; as part of the cytosolic iron-sulfur (Fe-S) protein assembly (CIA) machinery.</text>
</comment>
<dbReference type="Pfam" id="PF00667">
    <property type="entry name" value="FAD_binding_1"/>
    <property type="match status" value="1"/>
</dbReference>
<reference evidence="13" key="2">
    <citation type="submission" date="2015-01" db="EMBL/GenBank/DDBJ databases">
        <title>Evolutionary Origins and Diversification of the Mycorrhizal Mutualists.</title>
        <authorList>
            <consortium name="DOE Joint Genome Institute"/>
            <consortium name="Mycorrhizal Genomics Consortium"/>
            <person name="Kohler A."/>
            <person name="Kuo A."/>
            <person name="Nagy L.G."/>
            <person name="Floudas D."/>
            <person name="Copeland A."/>
            <person name="Barry K.W."/>
            <person name="Cichocki N."/>
            <person name="Veneault-Fourrey C."/>
            <person name="LaButti K."/>
            <person name="Lindquist E.A."/>
            <person name="Lipzen A."/>
            <person name="Lundell T."/>
            <person name="Morin E."/>
            <person name="Murat C."/>
            <person name="Riley R."/>
            <person name="Ohm R."/>
            <person name="Sun H."/>
            <person name="Tunlid A."/>
            <person name="Henrissat B."/>
            <person name="Grigoriev I.V."/>
            <person name="Hibbett D.S."/>
            <person name="Martin F."/>
        </authorList>
    </citation>
    <scope>NUCLEOTIDE SEQUENCE [LARGE SCALE GENOMIC DNA]</scope>
    <source>
        <strain evidence="13">h7</strain>
    </source>
</reference>
<comment type="catalytic activity">
    <reaction evidence="9">
        <text>2 oxidized [2Fe-2S]-[protein] + NADPH = 2 reduced [2Fe-2S]-[protein] + NADP(+) + H(+)</text>
        <dbReference type="Rhea" id="RHEA:67716"/>
        <dbReference type="Rhea" id="RHEA-COMP:17327"/>
        <dbReference type="Rhea" id="RHEA-COMP:17328"/>
        <dbReference type="ChEBI" id="CHEBI:15378"/>
        <dbReference type="ChEBI" id="CHEBI:33737"/>
        <dbReference type="ChEBI" id="CHEBI:33738"/>
        <dbReference type="ChEBI" id="CHEBI:57783"/>
        <dbReference type="ChEBI" id="CHEBI:58349"/>
    </reaction>
</comment>
<sequence>MRAVDQDGDDDRSLLIVYATETGNAQDAADYIARQCRRIAFHCRVASIEQTSLMDLVSEGIVIFVVSTTGSGVEPRSMTPLWNDLLRHLPPDTYEDLPFAVFGLGDTSYEKFCWAAKKLSRRLQSLGASEFYQRGEGDEQHPLGIDGALQPWTDGLLDTLLEHFPLPPGVGITSVDDIPPPRVLLTPALKDDINLAKDPLQIDLQYHKGTIKTNERITAPDWYQDVRHLEFEFEEDIKYNPGDVAVIHPSASDSDTNAFLSMLKWDSEADDPFEIKQSMFDQSLPDHLPTYATMRILFSRFLDFNAIPRRSFFQLIRHFTSDEREREKLDEFLTLEGVDELYDYCYKVRRTIQEVLDEFRHVKIPRDYIFDVFPALRPREFSIASSVKKHPREIHLCVAIVKYRTKLKIPRKGVCTSYLSLLKPGDSNQVGIKKGLLKLPENPDTPVICVGPGTGIAPMRSVIEQRIDAGAHLNVLYFGCRSSSKDQHFGDEWRSYERDQNLQYRTAFSRDGPEGVKRIYVQDLIRDDAEHIWRLVGEQKGWVLISGSSNKMPAAVKEAIAFAAETHGGFSAEEAKQYVHSMVKEGRLIEECWS</sequence>
<evidence type="ECO:0000256" key="7">
    <source>
        <dbReference type="ARBA" id="ARBA00022857"/>
    </source>
</evidence>
<feature type="binding site" evidence="9">
    <location>
        <begin position="413"/>
        <end position="416"/>
    </location>
    <ligand>
        <name>FAD</name>
        <dbReference type="ChEBI" id="CHEBI:57692"/>
    </ligand>
</feature>
<evidence type="ECO:0000256" key="9">
    <source>
        <dbReference type="HAMAP-Rule" id="MF_03178"/>
    </source>
</evidence>
<dbReference type="EMBL" id="KN831779">
    <property type="protein sequence ID" value="KIM41969.1"/>
    <property type="molecule type" value="Genomic_DNA"/>
</dbReference>
<feature type="binding site" evidence="9">
    <location>
        <position position="349"/>
    </location>
    <ligand>
        <name>FAD</name>
        <dbReference type="ChEBI" id="CHEBI:57692"/>
    </ligand>
</feature>
<dbReference type="GO" id="GO:0010181">
    <property type="term" value="F:FMN binding"/>
    <property type="evidence" value="ECO:0007669"/>
    <property type="project" value="UniProtKB-UniRule"/>
</dbReference>
<comment type="similarity">
    <text evidence="9">In the C-terminal section; belongs to the flavoprotein pyridine nucleotide cytochrome reductase family.</text>
</comment>
<evidence type="ECO:0000313" key="12">
    <source>
        <dbReference type="EMBL" id="KIM41969.1"/>
    </source>
</evidence>
<accession>A0A0C3CCJ0</accession>
<feature type="binding site" evidence="9">
    <location>
        <begin position="379"/>
        <end position="382"/>
    </location>
    <ligand>
        <name>FAD</name>
        <dbReference type="ChEBI" id="CHEBI:57692"/>
    </ligand>
</feature>
<dbReference type="InterPro" id="IPR001709">
    <property type="entry name" value="Flavoprot_Pyr_Nucl_cyt_Rdtase"/>
</dbReference>
<dbReference type="PANTHER" id="PTHR19384:SF10">
    <property type="entry name" value="NADPH-DEPENDENT DIFLAVIN OXIDOREDUCTASE 1"/>
    <property type="match status" value="1"/>
</dbReference>
<dbReference type="FunFam" id="3.40.50.80:FF:000032">
    <property type="entry name" value="NADPH-dependent diflavin oxidoreductase 1"/>
    <property type="match status" value="1"/>
</dbReference>
<evidence type="ECO:0000313" key="13">
    <source>
        <dbReference type="Proteomes" id="UP000053424"/>
    </source>
</evidence>